<dbReference type="Gene3D" id="3.40.50.880">
    <property type="match status" value="1"/>
</dbReference>
<dbReference type="RefSeq" id="XP_033667314.1">
    <property type="nucleotide sequence ID" value="XM_033806616.1"/>
</dbReference>
<protein>
    <recommendedName>
        <fullName evidence="1">DJ-1/PfpI domain-containing protein</fullName>
    </recommendedName>
</protein>
<reference evidence="2" key="1">
    <citation type="journal article" date="2020" name="Stud. Mycol.">
        <title>101 Dothideomycetes genomes: a test case for predicting lifestyles and emergence of pathogens.</title>
        <authorList>
            <person name="Haridas S."/>
            <person name="Albert R."/>
            <person name="Binder M."/>
            <person name="Bloem J."/>
            <person name="Labutti K."/>
            <person name="Salamov A."/>
            <person name="Andreopoulos B."/>
            <person name="Baker S."/>
            <person name="Barry K."/>
            <person name="Bills G."/>
            <person name="Bluhm B."/>
            <person name="Cannon C."/>
            <person name="Castanera R."/>
            <person name="Culley D."/>
            <person name="Daum C."/>
            <person name="Ezra D."/>
            <person name="Gonzalez J."/>
            <person name="Henrissat B."/>
            <person name="Kuo A."/>
            <person name="Liang C."/>
            <person name="Lipzen A."/>
            <person name="Lutzoni F."/>
            <person name="Magnuson J."/>
            <person name="Mondo S."/>
            <person name="Nolan M."/>
            <person name="Ohm R."/>
            <person name="Pangilinan J."/>
            <person name="Park H.-J."/>
            <person name="Ramirez L."/>
            <person name="Alfaro M."/>
            <person name="Sun H."/>
            <person name="Tritt A."/>
            <person name="Yoshinaga Y."/>
            <person name="Zwiers L.-H."/>
            <person name="Turgeon B."/>
            <person name="Goodwin S."/>
            <person name="Spatafora J."/>
            <person name="Crous P."/>
            <person name="Grigoriev I."/>
        </authorList>
    </citation>
    <scope>NUCLEOTIDE SEQUENCE</scope>
    <source>
        <strain evidence="2">ATCC 36951</strain>
    </source>
</reference>
<dbReference type="OrthoDB" id="543156at2759"/>
<dbReference type="SUPFAM" id="SSF52317">
    <property type="entry name" value="Class I glutamine amidotransferase-like"/>
    <property type="match status" value="1"/>
</dbReference>
<dbReference type="Proteomes" id="UP000799537">
    <property type="component" value="Unassembled WGS sequence"/>
</dbReference>
<dbReference type="InterPro" id="IPR029062">
    <property type="entry name" value="Class_I_gatase-like"/>
</dbReference>
<gene>
    <name evidence="2" type="ORF">M409DRAFT_23068</name>
</gene>
<evidence type="ECO:0000259" key="1">
    <source>
        <dbReference type="Pfam" id="PF01965"/>
    </source>
</evidence>
<dbReference type="InterPro" id="IPR052158">
    <property type="entry name" value="INH-QAR"/>
</dbReference>
<dbReference type="InterPro" id="IPR002818">
    <property type="entry name" value="DJ-1/PfpI"/>
</dbReference>
<dbReference type="EMBL" id="ML993596">
    <property type="protein sequence ID" value="KAF2166425.1"/>
    <property type="molecule type" value="Genomic_DNA"/>
</dbReference>
<evidence type="ECO:0000313" key="2">
    <source>
        <dbReference type="EMBL" id="KAF2166425.1"/>
    </source>
</evidence>
<dbReference type="AlphaFoldDB" id="A0A6A6CGZ4"/>
<accession>A0A6A6CGZ4</accession>
<evidence type="ECO:0000313" key="3">
    <source>
        <dbReference type="Proteomes" id="UP000799537"/>
    </source>
</evidence>
<dbReference type="Pfam" id="PF01965">
    <property type="entry name" value="DJ-1_PfpI"/>
    <property type="match status" value="1"/>
</dbReference>
<sequence length="255" mass="27624">MPPTAPYTIGVLIQPSLQLLDLSSIDLLGMLSNTYLDTCPLPAPLLALSHKNVKIHYISSLGSRGLQKCTADVVIQCTHSLDSDEVAPGKLDVLMIPGPEPRYVPSEVERGFIRGHYESKPARGRGTVVLSVCTGIFATAYAGILDGEVATGPRGLLGDLRKTFPKTKWVEKRWVESAGGRIWISAGITNGHDMVAAYLHSDHAKAHGVSTQLADLVQRMADVGGRGQEYDNSGAGEGVWWVWLILRSLWKGKNK</sequence>
<proteinExistence type="predicted"/>
<dbReference type="PANTHER" id="PTHR43130:SF7">
    <property type="entry name" value="DJ-1_PFPI DOMAIN-CONTAINING PROTEIN"/>
    <property type="match status" value="1"/>
</dbReference>
<name>A0A6A6CGZ4_ZASCE</name>
<dbReference type="PANTHER" id="PTHR43130">
    <property type="entry name" value="ARAC-FAMILY TRANSCRIPTIONAL REGULATOR"/>
    <property type="match status" value="1"/>
</dbReference>
<organism evidence="2 3">
    <name type="scientific">Zasmidium cellare ATCC 36951</name>
    <dbReference type="NCBI Taxonomy" id="1080233"/>
    <lineage>
        <taxon>Eukaryota</taxon>
        <taxon>Fungi</taxon>
        <taxon>Dikarya</taxon>
        <taxon>Ascomycota</taxon>
        <taxon>Pezizomycotina</taxon>
        <taxon>Dothideomycetes</taxon>
        <taxon>Dothideomycetidae</taxon>
        <taxon>Mycosphaerellales</taxon>
        <taxon>Mycosphaerellaceae</taxon>
        <taxon>Zasmidium</taxon>
    </lineage>
</organism>
<keyword evidence="3" id="KW-1185">Reference proteome</keyword>
<dbReference type="GeneID" id="54559888"/>
<feature type="domain" description="DJ-1/PfpI" evidence="1">
    <location>
        <begin position="43"/>
        <end position="194"/>
    </location>
</feature>